<organism evidence="1 2">
    <name type="scientific">Clostridium cibarium</name>
    <dbReference type="NCBI Taxonomy" id="2762247"/>
    <lineage>
        <taxon>Bacteria</taxon>
        <taxon>Bacillati</taxon>
        <taxon>Bacillota</taxon>
        <taxon>Clostridia</taxon>
        <taxon>Eubacteriales</taxon>
        <taxon>Clostridiaceae</taxon>
        <taxon>Clostridium</taxon>
    </lineage>
</organism>
<dbReference type="Pfam" id="PF01187">
    <property type="entry name" value="MIF"/>
    <property type="match status" value="1"/>
</dbReference>
<reference evidence="1 2" key="1">
    <citation type="submission" date="2020-08" db="EMBL/GenBank/DDBJ databases">
        <title>A Genomic Blueprint of the Chicken Gut Microbiome.</title>
        <authorList>
            <person name="Gilroy R."/>
            <person name="Ravi A."/>
            <person name="Getino M."/>
            <person name="Pursley I."/>
            <person name="Horton D.L."/>
            <person name="Alikhan N.-F."/>
            <person name="Baker D."/>
            <person name="Gharbi K."/>
            <person name="Hall N."/>
            <person name="Watson M."/>
            <person name="Adriaenssens E.M."/>
            <person name="Foster-Nyarko E."/>
            <person name="Jarju S."/>
            <person name="Secka A."/>
            <person name="Antonio M."/>
            <person name="Oren A."/>
            <person name="Chaudhuri R."/>
            <person name="La Ragione R.M."/>
            <person name="Hildebrand F."/>
            <person name="Pallen M.J."/>
        </authorList>
    </citation>
    <scope>NUCLEOTIDE SEQUENCE [LARGE SCALE GENOMIC DNA]</scope>
    <source>
        <strain evidence="1 2">Sa3CVN1</strain>
    </source>
</reference>
<dbReference type="InterPro" id="IPR001398">
    <property type="entry name" value="Macrophage_inhib_fac"/>
</dbReference>
<keyword evidence="2" id="KW-1185">Reference proteome</keyword>
<sequence length="114" mass="13285">MPYIDSKVTIPLSENEKEYLKKELGKIVNDIPGKSEKFLMLGFQDNYSLYFKGQKMDYGAFVEVKLFGRVSEDSLKRVTKEICDLYNDKLNIPPRSIYVKFEEVDTWGWNGSNL</sequence>
<dbReference type="SUPFAM" id="SSF55331">
    <property type="entry name" value="Tautomerase/MIF"/>
    <property type="match status" value="1"/>
</dbReference>
<dbReference type="Proteomes" id="UP000627781">
    <property type="component" value="Unassembled WGS sequence"/>
</dbReference>
<protein>
    <submittedName>
        <fullName evidence="1">Tautomerase family protein</fullName>
    </submittedName>
</protein>
<evidence type="ECO:0000313" key="1">
    <source>
        <dbReference type="EMBL" id="MBD7911537.1"/>
    </source>
</evidence>
<dbReference type="Gene3D" id="3.30.429.10">
    <property type="entry name" value="Macrophage Migration Inhibitory Factor"/>
    <property type="match status" value="1"/>
</dbReference>
<name>A0ABR8PTP8_9CLOT</name>
<evidence type="ECO:0000313" key="2">
    <source>
        <dbReference type="Proteomes" id="UP000627781"/>
    </source>
</evidence>
<dbReference type="EMBL" id="JACSRA010000012">
    <property type="protein sequence ID" value="MBD7911537.1"/>
    <property type="molecule type" value="Genomic_DNA"/>
</dbReference>
<proteinExistence type="predicted"/>
<dbReference type="RefSeq" id="WP_143315198.1">
    <property type="nucleotide sequence ID" value="NZ_JACSRA010000012.1"/>
</dbReference>
<gene>
    <name evidence="1" type="ORF">H9661_09230</name>
</gene>
<accession>A0ABR8PTP8</accession>
<comment type="caution">
    <text evidence="1">The sequence shown here is derived from an EMBL/GenBank/DDBJ whole genome shotgun (WGS) entry which is preliminary data.</text>
</comment>
<dbReference type="InterPro" id="IPR014347">
    <property type="entry name" value="Tautomerase/MIF_sf"/>
</dbReference>